<evidence type="ECO:0000256" key="6">
    <source>
        <dbReference type="RuleBase" id="RU362079"/>
    </source>
</evidence>
<keyword evidence="4 6" id="KW-0289">Folate biosynthesis</keyword>
<feature type="domain" description="Dihydroneopterin aldolase/epimerase" evidence="7">
    <location>
        <begin position="4"/>
        <end position="114"/>
    </location>
</feature>
<evidence type="ECO:0000256" key="4">
    <source>
        <dbReference type="ARBA" id="ARBA00022909"/>
    </source>
</evidence>
<comment type="catalytic activity">
    <reaction evidence="1 6">
        <text>7,8-dihydroneopterin = 6-hydroxymethyl-7,8-dihydropterin + glycolaldehyde</text>
        <dbReference type="Rhea" id="RHEA:10540"/>
        <dbReference type="ChEBI" id="CHEBI:17001"/>
        <dbReference type="ChEBI" id="CHEBI:17071"/>
        <dbReference type="ChEBI" id="CHEBI:44841"/>
        <dbReference type="EC" id="4.1.2.25"/>
    </reaction>
</comment>
<name>A0ABS8G749_9ALTE</name>
<dbReference type="Proteomes" id="UP001520878">
    <property type="component" value="Unassembled WGS sequence"/>
</dbReference>
<comment type="pathway">
    <text evidence="2 6">Cofactor biosynthesis; tetrahydrofolate biosynthesis; 2-amino-4-hydroxy-6-hydroxymethyl-7,8-dihydropteridine diphosphate from 7,8-dihydroneopterin triphosphate: step 3/4.</text>
</comment>
<evidence type="ECO:0000313" key="8">
    <source>
        <dbReference type="EMBL" id="MCC2616422.1"/>
    </source>
</evidence>
<dbReference type="GO" id="GO:0004150">
    <property type="term" value="F:dihydroneopterin aldolase activity"/>
    <property type="evidence" value="ECO:0007669"/>
    <property type="project" value="UniProtKB-EC"/>
</dbReference>
<organism evidence="8 9">
    <name type="scientific">Fluctibacter halophilus</name>
    <dbReference type="NCBI Taxonomy" id="226011"/>
    <lineage>
        <taxon>Bacteria</taxon>
        <taxon>Pseudomonadati</taxon>
        <taxon>Pseudomonadota</taxon>
        <taxon>Gammaproteobacteria</taxon>
        <taxon>Alteromonadales</taxon>
        <taxon>Alteromonadaceae</taxon>
        <taxon>Fluctibacter</taxon>
    </lineage>
</organism>
<dbReference type="SUPFAM" id="SSF55620">
    <property type="entry name" value="Tetrahydrobiopterin biosynthesis enzymes-like"/>
    <property type="match status" value="1"/>
</dbReference>
<evidence type="ECO:0000256" key="3">
    <source>
        <dbReference type="ARBA" id="ARBA00005708"/>
    </source>
</evidence>
<evidence type="ECO:0000256" key="1">
    <source>
        <dbReference type="ARBA" id="ARBA00001353"/>
    </source>
</evidence>
<dbReference type="InterPro" id="IPR006156">
    <property type="entry name" value="Dihydroneopterin_aldolase"/>
</dbReference>
<protein>
    <recommendedName>
        <fullName evidence="6">7,8-dihydroneopterin aldolase</fullName>
        <ecNumber evidence="6">4.1.2.25</ecNumber>
    </recommendedName>
</protein>
<keyword evidence="9" id="KW-1185">Reference proteome</keyword>
<comment type="function">
    <text evidence="6">Catalyzes the conversion of 7,8-dihydroneopterin to 6-hydroxymethyl-7,8-dihydropterin.</text>
</comment>
<evidence type="ECO:0000256" key="5">
    <source>
        <dbReference type="ARBA" id="ARBA00023239"/>
    </source>
</evidence>
<dbReference type="PANTHER" id="PTHR42844:SF1">
    <property type="entry name" value="DIHYDRONEOPTERIN ALDOLASE 1-RELATED"/>
    <property type="match status" value="1"/>
</dbReference>
<sequence>MDKIILRELQLMALIGVYDFEREAPQALLADVELTVDLQKAQHSDDVADTVDYAALAEWMVNSAASTDFQLLEALAGHLINGILATYPATEVTLELTKPGILDNARAVSVRLTRRAA</sequence>
<dbReference type="Gene3D" id="3.30.1130.10">
    <property type="match status" value="1"/>
</dbReference>
<dbReference type="NCBIfam" id="TIGR00526">
    <property type="entry name" value="folB_dom"/>
    <property type="match status" value="1"/>
</dbReference>
<dbReference type="NCBIfam" id="TIGR00525">
    <property type="entry name" value="folB"/>
    <property type="match status" value="1"/>
</dbReference>
<evidence type="ECO:0000256" key="2">
    <source>
        <dbReference type="ARBA" id="ARBA00005013"/>
    </source>
</evidence>
<dbReference type="Pfam" id="PF02152">
    <property type="entry name" value="FolB"/>
    <property type="match status" value="1"/>
</dbReference>
<accession>A0ABS8G749</accession>
<evidence type="ECO:0000313" key="9">
    <source>
        <dbReference type="Proteomes" id="UP001520878"/>
    </source>
</evidence>
<dbReference type="EMBL" id="JAJEWP010000002">
    <property type="protein sequence ID" value="MCC2616422.1"/>
    <property type="molecule type" value="Genomic_DNA"/>
</dbReference>
<keyword evidence="5 6" id="KW-0456">Lyase</keyword>
<proteinExistence type="inferred from homology"/>
<gene>
    <name evidence="8" type="primary">folB</name>
    <name evidence="8" type="ORF">LJ739_09235</name>
</gene>
<comment type="similarity">
    <text evidence="3 6">Belongs to the DHNA family.</text>
</comment>
<dbReference type="SMART" id="SM00905">
    <property type="entry name" value="FolB"/>
    <property type="match status" value="1"/>
</dbReference>
<dbReference type="EC" id="4.1.2.25" evidence="6"/>
<reference evidence="8 9" key="1">
    <citation type="submission" date="2021-10" db="EMBL/GenBank/DDBJ databases">
        <title>Draft genome of Aestuariibacter halophilus JC2043.</title>
        <authorList>
            <person name="Emsley S.A."/>
            <person name="Pfannmuller K.M."/>
            <person name="Ushijima B."/>
            <person name="Saw J.H."/>
            <person name="Videau P."/>
        </authorList>
    </citation>
    <scope>NUCLEOTIDE SEQUENCE [LARGE SCALE GENOMIC DNA]</scope>
    <source>
        <strain evidence="8 9">JC2043</strain>
    </source>
</reference>
<dbReference type="InterPro" id="IPR043133">
    <property type="entry name" value="GTP-CH-I_C/QueF"/>
</dbReference>
<comment type="caution">
    <text evidence="8">The sequence shown here is derived from an EMBL/GenBank/DDBJ whole genome shotgun (WGS) entry which is preliminary data.</text>
</comment>
<evidence type="ECO:0000259" key="7">
    <source>
        <dbReference type="SMART" id="SM00905"/>
    </source>
</evidence>
<dbReference type="RefSeq" id="WP_229159688.1">
    <property type="nucleotide sequence ID" value="NZ_JAJEWP010000002.1"/>
</dbReference>
<dbReference type="InterPro" id="IPR006157">
    <property type="entry name" value="FolB_dom"/>
</dbReference>
<dbReference type="PANTHER" id="PTHR42844">
    <property type="entry name" value="DIHYDRONEOPTERIN ALDOLASE 1-RELATED"/>
    <property type="match status" value="1"/>
</dbReference>